<gene>
    <name evidence="2" type="ORF">GWI33_000277</name>
</gene>
<dbReference type="GO" id="GO:0003676">
    <property type="term" value="F:nucleic acid binding"/>
    <property type="evidence" value="ECO:0007669"/>
    <property type="project" value="InterPro"/>
</dbReference>
<dbReference type="OrthoDB" id="6775274at2759"/>
<dbReference type="InterPro" id="IPR002156">
    <property type="entry name" value="RNaseH_domain"/>
</dbReference>
<proteinExistence type="predicted"/>
<evidence type="ECO:0000313" key="3">
    <source>
        <dbReference type="Proteomes" id="UP000625711"/>
    </source>
</evidence>
<dbReference type="Proteomes" id="UP000625711">
    <property type="component" value="Unassembled WGS sequence"/>
</dbReference>
<dbReference type="SUPFAM" id="SSF53098">
    <property type="entry name" value="Ribonuclease H-like"/>
    <property type="match status" value="1"/>
</dbReference>
<dbReference type="InterPro" id="IPR036397">
    <property type="entry name" value="RNaseH_sf"/>
</dbReference>
<dbReference type="Pfam" id="PF13456">
    <property type="entry name" value="RVT_3"/>
    <property type="match status" value="1"/>
</dbReference>
<feature type="domain" description="RNase H type-1" evidence="1">
    <location>
        <begin position="41"/>
        <end position="122"/>
    </location>
</feature>
<evidence type="ECO:0000259" key="1">
    <source>
        <dbReference type="Pfam" id="PF13456"/>
    </source>
</evidence>
<dbReference type="GO" id="GO:0004523">
    <property type="term" value="F:RNA-DNA hybrid ribonuclease activity"/>
    <property type="evidence" value="ECO:0007669"/>
    <property type="project" value="InterPro"/>
</dbReference>
<dbReference type="EMBL" id="JAACXV010000010">
    <property type="protein sequence ID" value="KAF7287510.1"/>
    <property type="molecule type" value="Genomic_DNA"/>
</dbReference>
<protein>
    <recommendedName>
        <fullName evidence="1">RNase H type-1 domain-containing protein</fullName>
    </recommendedName>
</protein>
<evidence type="ECO:0000313" key="2">
    <source>
        <dbReference type="EMBL" id="KAF7287510.1"/>
    </source>
</evidence>
<sequence>METSLGSIMEYKAGLKNPWRSDSLETEQNEIGRHIAKVWTDARVKQEKAGAGIFIRRSDGMEEEACMRLENGINSRVAEFLAKQEAIRILEEHGDMHAVIKTDSRATVWQLENDETKIRPVDEVQKAASEKNQTDKNGLGWTSKITARKEKKKWILQKWQRYWDECTNGRNTYKLCKTVGFERLELNRKAVQLITNHGNMEANIKRFRLKITEAVCGCSQDSHHE</sequence>
<comment type="caution">
    <text evidence="2">The sequence shown here is derived from an EMBL/GenBank/DDBJ whole genome shotgun (WGS) entry which is preliminary data.</text>
</comment>
<accession>A0A834IW79</accession>
<keyword evidence="3" id="KW-1185">Reference proteome</keyword>
<dbReference type="AlphaFoldDB" id="A0A834IW79"/>
<reference evidence="2" key="1">
    <citation type="submission" date="2020-08" db="EMBL/GenBank/DDBJ databases">
        <title>Genome sequencing and assembly of the red palm weevil Rhynchophorus ferrugineus.</title>
        <authorList>
            <person name="Dias G.B."/>
            <person name="Bergman C.M."/>
            <person name="Manee M."/>
        </authorList>
    </citation>
    <scope>NUCLEOTIDE SEQUENCE</scope>
    <source>
        <strain evidence="2">AA-2017</strain>
        <tissue evidence="2">Whole larva</tissue>
    </source>
</reference>
<organism evidence="2 3">
    <name type="scientific">Rhynchophorus ferrugineus</name>
    <name type="common">Red palm weevil</name>
    <name type="synonym">Curculio ferrugineus</name>
    <dbReference type="NCBI Taxonomy" id="354439"/>
    <lineage>
        <taxon>Eukaryota</taxon>
        <taxon>Metazoa</taxon>
        <taxon>Ecdysozoa</taxon>
        <taxon>Arthropoda</taxon>
        <taxon>Hexapoda</taxon>
        <taxon>Insecta</taxon>
        <taxon>Pterygota</taxon>
        <taxon>Neoptera</taxon>
        <taxon>Endopterygota</taxon>
        <taxon>Coleoptera</taxon>
        <taxon>Polyphaga</taxon>
        <taxon>Cucujiformia</taxon>
        <taxon>Curculionidae</taxon>
        <taxon>Dryophthorinae</taxon>
        <taxon>Rhynchophorus</taxon>
    </lineage>
</organism>
<dbReference type="Gene3D" id="3.30.420.10">
    <property type="entry name" value="Ribonuclease H-like superfamily/Ribonuclease H"/>
    <property type="match status" value="1"/>
</dbReference>
<dbReference type="InterPro" id="IPR012337">
    <property type="entry name" value="RNaseH-like_sf"/>
</dbReference>
<name>A0A834IW79_RHYFE</name>